<dbReference type="InterPro" id="IPR003352">
    <property type="entry name" value="PTS_EIIC"/>
</dbReference>
<feature type="transmembrane region" description="Helical" evidence="9">
    <location>
        <begin position="297"/>
        <end position="317"/>
    </location>
</feature>
<evidence type="ECO:0000256" key="3">
    <source>
        <dbReference type="ARBA" id="ARBA00022475"/>
    </source>
</evidence>
<dbReference type="Proteomes" id="UP000284822">
    <property type="component" value="Unassembled WGS sequence"/>
</dbReference>
<comment type="subcellular location">
    <subcellularLocation>
        <location evidence="1">Cell membrane</location>
        <topology evidence="1">Multi-pass membrane protein</topology>
    </subcellularLocation>
</comment>
<dbReference type="EMBL" id="QOCR01000001">
    <property type="protein sequence ID" value="RHW52158.1"/>
    <property type="molecule type" value="Genomic_DNA"/>
</dbReference>
<evidence type="ECO:0000313" key="12">
    <source>
        <dbReference type="EMBL" id="RHW52158.1"/>
    </source>
</evidence>
<evidence type="ECO:0000313" key="11">
    <source>
        <dbReference type="EMBL" id="RHW48192.1"/>
    </source>
</evidence>
<organism evidence="11 14">
    <name type="scientific">Bombilactobacillus bombi</name>
    <dbReference type="NCBI Taxonomy" id="1303590"/>
    <lineage>
        <taxon>Bacteria</taxon>
        <taxon>Bacillati</taxon>
        <taxon>Bacillota</taxon>
        <taxon>Bacilli</taxon>
        <taxon>Lactobacillales</taxon>
        <taxon>Lactobacillaceae</taxon>
        <taxon>Bombilactobacillus</taxon>
    </lineage>
</organism>
<feature type="transmembrane region" description="Helical" evidence="9">
    <location>
        <begin position="76"/>
        <end position="98"/>
    </location>
</feature>
<dbReference type="EMBL" id="QOCS01000006">
    <property type="protein sequence ID" value="RHW48192.1"/>
    <property type="molecule type" value="Genomic_DNA"/>
</dbReference>
<keyword evidence="4 8" id="KW-0762">Sugar transport</keyword>
<sequence length="439" mass="48156">MATLTKSRGKKFFDKFTAVSVKIGNEIHLRSLRDSFAVIMPLFILAGLGVLMNNVLFPQFAHGQNLTNLQLWGNNITNGTLNIAGLALAPVIGYTLAINKQFKNGILSAVIALASLIIMMPSSIKLTTLKGAKNTLVTGGLSYTNLGTTGMFSGIIIGLVATELFIWFSKMKHLKIHLGENIPPAVAASFNDLIPAIFTLSIFALISTLLVIYGNTNLIDLITNLIQEPLRKFNTSLPGMLFIYSVGNFLFTLGIHQTVINGTLLDPVLLINMNKNMAAYAAHKHIPYILTYTFRDVFGMVGGTGCTLCLLIAIFLFSKMKSSKDIASLAVAPGLFNINEPVIFGYPIVFNIPMMIPFVLMPVVGDLIAYFFTSIGWMNRVVVMVPWTTPPLLNAYLCTAGDWRAVLVQLLIIVIGVIFYIPFMFMSEKVMQKTAQLQQ</sequence>
<comment type="function">
    <text evidence="8">The phosphoenolpyruvate-dependent sugar phosphotransferase system (PTS), a major carbohydrate active -transport system, catalyzes the phosphorylation of incoming sugar substrates concomitant with their translocation across the cell membrane.</text>
</comment>
<evidence type="ECO:0000313" key="13">
    <source>
        <dbReference type="Proteomes" id="UP000284109"/>
    </source>
</evidence>
<protein>
    <recommendedName>
        <fullName evidence="8">Permease IIC component</fullName>
    </recommendedName>
</protein>
<dbReference type="Pfam" id="PF02378">
    <property type="entry name" value="PTS_EIIC"/>
    <property type="match status" value="1"/>
</dbReference>
<feature type="domain" description="PTS EIIC type-3" evidence="10">
    <location>
        <begin position="12"/>
        <end position="423"/>
    </location>
</feature>
<evidence type="ECO:0000256" key="4">
    <source>
        <dbReference type="ARBA" id="ARBA00022597"/>
    </source>
</evidence>
<dbReference type="GO" id="GO:0008982">
    <property type="term" value="F:protein-N(PI)-phosphohistidine-sugar phosphotransferase activity"/>
    <property type="evidence" value="ECO:0007669"/>
    <property type="project" value="UniProtKB-UniRule"/>
</dbReference>
<keyword evidence="3 8" id="KW-1003">Cell membrane</keyword>
<evidence type="ECO:0000256" key="7">
    <source>
        <dbReference type="ARBA" id="ARBA00023136"/>
    </source>
</evidence>
<evidence type="ECO:0000313" key="14">
    <source>
        <dbReference type="Proteomes" id="UP000284822"/>
    </source>
</evidence>
<dbReference type="NCBIfam" id="TIGR00410">
    <property type="entry name" value="lacE"/>
    <property type="match status" value="1"/>
</dbReference>
<name>A0A417ZBZ6_9LACO</name>
<comment type="caution">
    <text evidence="11">The sequence shown here is derived from an EMBL/GenBank/DDBJ whole genome shotgun (WGS) entry which is preliminary data.</text>
</comment>
<keyword evidence="7 8" id="KW-0472">Membrane</keyword>
<gene>
    <name evidence="12" type="ORF">DS831_02195</name>
    <name evidence="11" type="ORF">DS832_02445</name>
</gene>
<accession>A0A417ZBZ6</accession>
<dbReference type="GO" id="GO:0005886">
    <property type="term" value="C:plasma membrane"/>
    <property type="evidence" value="ECO:0007669"/>
    <property type="project" value="UniProtKB-SubCell"/>
</dbReference>
<keyword evidence="6 9" id="KW-1133">Transmembrane helix</keyword>
<dbReference type="RefSeq" id="WP_118899944.1">
    <property type="nucleotide sequence ID" value="NZ_JBHLWZ010000002.1"/>
</dbReference>
<evidence type="ECO:0000256" key="1">
    <source>
        <dbReference type="ARBA" id="ARBA00004651"/>
    </source>
</evidence>
<keyword evidence="13" id="KW-1185">Reference proteome</keyword>
<evidence type="ECO:0000256" key="5">
    <source>
        <dbReference type="ARBA" id="ARBA00022692"/>
    </source>
</evidence>
<evidence type="ECO:0000256" key="2">
    <source>
        <dbReference type="ARBA" id="ARBA00022448"/>
    </source>
</evidence>
<feature type="transmembrane region" description="Helical" evidence="9">
    <location>
        <begin position="193"/>
        <end position="213"/>
    </location>
</feature>
<dbReference type="PROSITE" id="PS51105">
    <property type="entry name" value="PTS_EIIC_TYPE_3"/>
    <property type="match status" value="1"/>
</dbReference>
<dbReference type="PANTHER" id="PTHR33989">
    <property type="match status" value="1"/>
</dbReference>
<reference evidence="13 14" key="1">
    <citation type="submission" date="2018-07" db="EMBL/GenBank/DDBJ databases">
        <title>Genome sequences of six Lactobacillus spp. isolated from bumble bee guts.</title>
        <authorList>
            <person name="Motta E.V.S."/>
            <person name="Moran N.A."/>
        </authorList>
    </citation>
    <scope>NUCLEOTIDE SEQUENCE [LARGE SCALE GENOMIC DNA]</scope>
    <source>
        <strain evidence="12 13">BI-1.1</strain>
        <strain evidence="11 14">LV-8.1</strain>
    </source>
</reference>
<dbReference type="Proteomes" id="UP000284109">
    <property type="component" value="Unassembled WGS sequence"/>
</dbReference>
<feature type="transmembrane region" description="Helical" evidence="9">
    <location>
        <begin position="367"/>
        <end position="387"/>
    </location>
</feature>
<dbReference type="InterPro" id="IPR004796">
    <property type="entry name" value="PTS_IIC_cello"/>
</dbReference>
<dbReference type="PIRSF" id="PIRSF006351">
    <property type="entry name" value="PTS_EIIC-Cellobiose"/>
    <property type="match status" value="1"/>
</dbReference>
<dbReference type="GO" id="GO:0009401">
    <property type="term" value="P:phosphoenolpyruvate-dependent sugar phosphotransferase system"/>
    <property type="evidence" value="ECO:0007669"/>
    <property type="project" value="InterPro"/>
</dbReference>
<feature type="transmembrane region" description="Helical" evidence="9">
    <location>
        <begin position="407"/>
        <end position="426"/>
    </location>
</feature>
<proteinExistence type="predicted"/>
<feature type="transmembrane region" description="Helical" evidence="9">
    <location>
        <begin position="144"/>
        <end position="168"/>
    </location>
</feature>
<feature type="transmembrane region" description="Helical" evidence="9">
    <location>
        <begin position="36"/>
        <end position="56"/>
    </location>
</feature>
<dbReference type="InterPro" id="IPR051088">
    <property type="entry name" value="PTS_Sugar-EIIC/EIIB"/>
</dbReference>
<dbReference type="PANTHER" id="PTHR33989:SF10">
    <property type="entry name" value="PERMEASE IIC COMPONENT"/>
    <property type="match status" value="1"/>
</dbReference>
<dbReference type="AlphaFoldDB" id="A0A417ZBZ6"/>
<evidence type="ECO:0000256" key="6">
    <source>
        <dbReference type="ARBA" id="ARBA00022989"/>
    </source>
</evidence>
<evidence type="ECO:0000256" key="9">
    <source>
        <dbReference type="SAM" id="Phobius"/>
    </source>
</evidence>
<dbReference type="GO" id="GO:1901264">
    <property type="term" value="P:carbohydrate derivative transport"/>
    <property type="evidence" value="ECO:0007669"/>
    <property type="project" value="TreeGrafter"/>
</dbReference>
<dbReference type="OrthoDB" id="1550290at2"/>
<dbReference type="InterPro" id="IPR004501">
    <property type="entry name" value="PTS_EIIC_3"/>
</dbReference>
<evidence type="ECO:0000256" key="8">
    <source>
        <dbReference type="PIRNR" id="PIRNR006351"/>
    </source>
</evidence>
<feature type="transmembrane region" description="Helical" evidence="9">
    <location>
        <begin position="105"/>
        <end position="124"/>
    </location>
</feature>
<evidence type="ECO:0000259" key="10">
    <source>
        <dbReference type="PROSITE" id="PS51105"/>
    </source>
</evidence>
<keyword evidence="5 9" id="KW-0812">Transmembrane</keyword>
<keyword evidence="2 8" id="KW-0813">Transport</keyword>